<sequence>MRKSPCFCFPMSRKKSSENNSGSLSEKKVQRQSLHANGVSTKQKVLSRCRNSLHIREHKKGPVTIQSCWDEFYATVRPLIEALKQNKKFSIESTIETSNDVLNQCIRLCSSKADVDQLLQLMLHDIRVDVIAVQSYLHDETNNFSLSSLLQRWTLFYTHVLPYLESLFVPVSELMQLDNTAGSSMARLSVDQTISLKNVHMMLLVCFRNYIFVPQLLQFDASVFISATSSEALEVYQMLNILRLLHTNDKYQKVIERMLLSVSVRRF</sequence>
<dbReference type="OrthoDB" id="301434at2759"/>
<dbReference type="Proteomes" id="UP000001744">
    <property type="component" value="Unassembled WGS sequence"/>
</dbReference>
<proteinExistence type="predicted"/>
<dbReference type="OMA" id="FEEPMKS"/>
<organism evidence="2 4">
    <name type="scientific">Schizosaccharomyces japonicus (strain yFS275 / FY16936)</name>
    <name type="common">Fission yeast</name>
    <dbReference type="NCBI Taxonomy" id="402676"/>
    <lineage>
        <taxon>Eukaryota</taxon>
        <taxon>Fungi</taxon>
        <taxon>Dikarya</taxon>
        <taxon>Ascomycota</taxon>
        <taxon>Taphrinomycotina</taxon>
        <taxon>Schizosaccharomycetes</taxon>
        <taxon>Schizosaccharomycetales</taxon>
        <taxon>Schizosaccharomycetaceae</taxon>
        <taxon>Schizosaccharomyces</taxon>
    </lineage>
</organism>
<keyword evidence="4" id="KW-1185">Reference proteome</keyword>
<evidence type="ECO:0000313" key="3">
    <source>
        <dbReference type="JaponicusDB" id="SJAG_04987"/>
    </source>
</evidence>
<dbReference type="VEuPathDB" id="FungiDB:SJAG_04987"/>
<reference evidence="2 4" key="1">
    <citation type="journal article" date="2011" name="Science">
        <title>Comparative functional genomics of the fission yeasts.</title>
        <authorList>
            <person name="Rhind N."/>
            <person name="Chen Z."/>
            <person name="Yassour M."/>
            <person name="Thompson D.A."/>
            <person name="Haas B.J."/>
            <person name="Habib N."/>
            <person name="Wapinski I."/>
            <person name="Roy S."/>
            <person name="Lin M.F."/>
            <person name="Heiman D.I."/>
            <person name="Young S.K."/>
            <person name="Furuya K."/>
            <person name="Guo Y."/>
            <person name="Pidoux A."/>
            <person name="Chen H.M."/>
            <person name="Robbertse B."/>
            <person name="Goldberg J.M."/>
            <person name="Aoki K."/>
            <person name="Bayne E.H."/>
            <person name="Berlin A.M."/>
            <person name="Desjardins C.A."/>
            <person name="Dobbs E."/>
            <person name="Dukaj L."/>
            <person name="Fan L."/>
            <person name="FitzGerald M.G."/>
            <person name="French C."/>
            <person name="Gujja S."/>
            <person name="Hansen K."/>
            <person name="Keifenheim D."/>
            <person name="Levin J.Z."/>
            <person name="Mosher R.A."/>
            <person name="Mueller C.A."/>
            <person name="Pfiffner J."/>
            <person name="Priest M."/>
            <person name="Russ C."/>
            <person name="Smialowska A."/>
            <person name="Swoboda P."/>
            <person name="Sykes S.M."/>
            <person name="Vaughn M."/>
            <person name="Vengrova S."/>
            <person name="Yoder R."/>
            <person name="Zeng Q."/>
            <person name="Allshire R."/>
            <person name="Baulcombe D."/>
            <person name="Birren B.W."/>
            <person name="Brown W."/>
            <person name="Ekwall K."/>
            <person name="Kellis M."/>
            <person name="Leatherwood J."/>
            <person name="Levin H."/>
            <person name="Margalit H."/>
            <person name="Martienssen R."/>
            <person name="Nieduszynski C.A."/>
            <person name="Spatafora J.W."/>
            <person name="Friedman N."/>
            <person name="Dalgaard J.Z."/>
            <person name="Baumann P."/>
            <person name="Niki H."/>
            <person name="Regev A."/>
            <person name="Nusbaum C."/>
        </authorList>
    </citation>
    <scope>NUCLEOTIDE SEQUENCE [LARGE SCALE GENOMIC DNA]</scope>
    <source>
        <strain evidence="4">yFS275 / FY16936</strain>
    </source>
</reference>
<evidence type="ECO:0000256" key="1">
    <source>
        <dbReference type="SAM" id="MobiDB-lite"/>
    </source>
</evidence>
<name>B6K8B0_SCHJY</name>
<dbReference type="HOGENOM" id="CLU_1042657_0_0_1"/>
<dbReference type="PANTHER" id="PTHR32428:SF2">
    <property type="entry name" value="TARGET OF RAPAMYCIN COMPLEX 2 SUBUNIT BIT61-RELATED"/>
    <property type="match status" value="1"/>
</dbReference>
<gene>
    <name evidence="3" type="primary">bit2</name>
    <name evidence="2" type="ORF">SJAG_04987</name>
</gene>
<accession>B6K8B0</accession>
<protein>
    <submittedName>
        <fullName evidence="2">HbrB family protein</fullName>
    </submittedName>
</protein>
<dbReference type="JaponicusDB" id="SJAG_04987">
    <property type="gene designation" value="bit2"/>
</dbReference>
<dbReference type="EMBL" id="KE651167">
    <property type="protein sequence ID" value="EEB09764.2"/>
    <property type="molecule type" value="Genomic_DNA"/>
</dbReference>
<evidence type="ECO:0000313" key="4">
    <source>
        <dbReference type="Proteomes" id="UP000001744"/>
    </source>
</evidence>
<dbReference type="AlphaFoldDB" id="B6K8B0"/>
<dbReference type="PANTHER" id="PTHR32428">
    <property type="entry name" value="TARGET OF RAPAMYCIN COMPLEX 2 SUBUNIT BIT61-RELATED"/>
    <property type="match status" value="1"/>
</dbReference>
<dbReference type="RefSeq" id="XP_002176057.2">
    <property type="nucleotide sequence ID" value="XM_002176021.2"/>
</dbReference>
<evidence type="ECO:0000313" key="2">
    <source>
        <dbReference type="EMBL" id="EEB09764.2"/>
    </source>
</evidence>
<dbReference type="Pfam" id="PF08539">
    <property type="entry name" value="HbrB"/>
    <property type="match status" value="1"/>
</dbReference>
<feature type="region of interest" description="Disordered" evidence="1">
    <location>
        <begin position="9"/>
        <end position="37"/>
    </location>
</feature>
<dbReference type="InterPro" id="IPR013745">
    <property type="entry name" value="Bit61/PRR5"/>
</dbReference>
<dbReference type="GeneID" id="7047470"/>